<accession>A0ACC8XD58</accession>
<comment type="caution">
    <text evidence="1">The sequence shown here is derived from an EMBL/GenBank/DDBJ whole genome shotgun (WGS) entry which is preliminary data.</text>
</comment>
<dbReference type="Proteomes" id="UP000188637">
    <property type="component" value="Unassembled WGS sequence"/>
</dbReference>
<gene>
    <name evidence="1" type="ORF">AN640_08505</name>
</gene>
<name>A0ACC8XD58_9FIRM</name>
<sequence length="295" mass="33180">METITLRAKAKINISLDVIGKRENGYHDLRMIMQTINLHDTIYIKKTKSPKIQINTNIPWLPIDDKNIAYQAVQVFLRETKLPYGVYIDIFKRIPISAGLAGGSTDAAAVLVGLNKIFKTRFSKRKLMKLGVQLGADVPFCILRGTALAEGIGEVLTPLPPLPYTYILLVKPNISVSTSVVYQTLSVQNIKKHPKTDEILNAIKCKDTKFIFNNMENVLQEVTIPLYPEIERIKKDMLRQGAIASMMSGSGPTVFGIYKNNNECIKVANHFKENYGLKEVYVTSTYYPEVIKVRA</sequence>
<keyword evidence="1" id="KW-0808">Transferase</keyword>
<organism evidence="1 2">
    <name type="scientific">Candidatus Epulonipiscium fishelsonii</name>
    <dbReference type="NCBI Taxonomy" id="77094"/>
    <lineage>
        <taxon>Bacteria</taxon>
        <taxon>Bacillati</taxon>
        <taxon>Bacillota</taxon>
        <taxon>Clostridia</taxon>
        <taxon>Lachnospirales</taxon>
        <taxon>Lachnospiraceae</taxon>
        <taxon>Candidatus Epulonipiscium</taxon>
    </lineage>
</organism>
<protein>
    <submittedName>
        <fullName evidence="1">4-(Cytidine 5'-diphospho)-2-C-methyl-D-erythritol kinase</fullName>
    </submittedName>
</protein>
<evidence type="ECO:0000313" key="1">
    <source>
        <dbReference type="EMBL" id="ONI40686.1"/>
    </source>
</evidence>
<proteinExistence type="predicted"/>
<keyword evidence="2" id="KW-1185">Reference proteome</keyword>
<reference evidence="1" key="1">
    <citation type="submission" date="2016-08" db="EMBL/GenBank/DDBJ databases">
        <authorList>
            <person name="Ngugi D.K."/>
            <person name="Miyake S."/>
            <person name="Stingl U."/>
        </authorList>
    </citation>
    <scope>NUCLEOTIDE SEQUENCE</scope>
    <source>
        <strain evidence="1">SCG-D08WGA-EpuloA1</strain>
    </source>
</reference>
<dbReference type="EMBL" id="LJHD01000233">
    <property type="protein sequence ID" value="ONI40686.1"/>
    <property type="molecule type" value="Genomic_DNA"/>
</dbReference>
<keyword evidence="1" id="KW-0418">Kinase</keyword>
<evidence type="ECO:0000313" key="2">
    <source>
        <dbReference type="Proteomes" id="UP000188637"/>
    </source>
</evidence>